<reference evidence="3" key="1">
    <citation type="submission" date="2023-02" db="EMBL/GenBank/DDBJ databases">
        <title>Genome of toxic invasive species Heracleum sosnowskyi carries increased number of genes despite the absence of recent whole-genome duplications.</title>
        <authorList>
            <person name="Schelkunov M."/>
            <person name="Shtratnikova V."/>
            <person name="Makarenko M."/>
            <person name="Klepikova A."/>
            <person name="Omelchenko D."/>
            <person name="Novikova G."/>
            <person name="Obukhova E."/>
            <person name="Bogdanov V."/>
            <person name="Penin A."/>
            <person name="Logacheva M."/>
        </authorList>
    </citation>
    <scope>NUCLEOTIDE SEQUENCE</scope>
    <source>
        <strain evidence="3">Hsosn_3</strain>
        <tissue evidence="3">Leaf</tissue>
    </source>
</reference>
<feature type="compositionally biased region" description="Polar residues" evidence="1">
    <location>
        <begin position="1"/>
        <end position="16"/>
    </location>
</feature>
<reference evidence="3" key="2">
    <citation type="submission" date="2023-05" db="EMBL/GenBank/DDBJ databases">
        <authorList>
            <person name="Schelkunov M.I."/>
        </authorList>
    </citation>
    <scope>NUCLEOTIDE SEQUENCE</scope>
    <source>
        <strain evidence="3">Hsosn_3</strain>
        <tissue evidence="3">Leaf</tissue>
    </source>
</reference>
<feature type="region of interest" description="Disordered" evidence="1">
    <location>
        <begin position="1"/>
        <end position="20"/>
    </location>
</feature>
<name>A0AAD8GRJ0_9APIA</name>
<dbReference type="PANTHER" id="PTHR45786:SF74">
    <property type="entry name" value="ATP-DEPENDENT DNA HELICASE"/>
    <property type="match status" value="1"/>
</dbReference>
<proteinExistence type="predicted"/>
<organism evidence="3 4">
    <name type="scientific">Heracleum sosnowskyi</name>
    <dbReference type="NCBI Taxonomy" id="360622"/>
    <lineage>
        <taxon>Eukaryota</taxon>
        <taxon>Viridiplantae</taxon>
        <taxon>Streptophyta</taxon>
        <taxon>Embryophyta</taxon>
        <taxon>Tracheophyta</taxon>
        <taxon>Spermatophyta</taxon>
        <taxon>Magnoliopsida</taxon>
        <taxon>eudicotyledons</taxon>
        <taxon>Gunneridae</taxon>
        <taxon>Pentapetalae</taxon>
        <taxon>asterids</taxon>
        <taxon>campanulids</taxon>
        <taxon>Apiales</taxon>
        <taxon>Apiaceae</taxon>
        <taxon>Apioideae</taxon>
        <taxon>apioid superclade</taxon>
        <taxon>Tordylieae</taxon>
        <taxon>Tordyliinae</taxon>
        <taxon>Heracleum</taxon>
    </lineage>
</organism>
<dbReference type="Pfam" id="PF14214">
    <property type="entry name" value="Helitron_like_N"/>
    <property type="match status" value="1"/>
</dbReference>
<feature type="compositionally biased region" description="Basic residues" evidence="1">
    <location>
        <begin position="49"/>
        <end position="58"/>
    </location>
</feature>
<feature type="domain" description="Helitron helicase-like" evidence="2">
    <location>
        <begin position="166"/>
        <end position="318"/>
    </location>
</feature>
<evidence type="ECO:0000256" key="1">
    <source>
        <dbReference type="SAM" id="MobiDB-lite"/>
    </source>
</evidence>
<dbReference type="PANTHER" id="PTHR45786">
    <property type="entry name" value="DNA BINDING PROTEIN-LIKE"/>
    <property type="match status" value="1"/>
</dbReference>
<gene>
    <name evidence="3" type="ORF">POM88_052222</name>
</gene>
<dbReference type="EMBL" id="JAUIZM010000012">
    <property type="protein sequence ID" value="KAK1353857.1"/>
    <property type="molecule type" value="Genomic_DNA"/>
</dbReference>
<keyword evidence="4" id="KW-1185">Reference proteome</keyword>
<dbReference type="InterPro" id="IPR025476">
    <property type="entry name" value="Helitron_helicase-like"/>
</dbReference>
<comment type="caution">
    <text evidence="3">The sequence shown here is derived from an EMBL/GenBank/DDBJ whole genome shotgun (WGS) entry which is preliminary data.</text>
</comment>
<evidence type="ECO:0000259" key="2">
    <source>
        <dbReference type="Pfam" id="PF14214"/>
    </source>
</evidence>
<protein>
    <recommendedName>
        <fullName evidence="2">Helitron helicase-like domain-containing protein</fullName>
    </recommendedName>
</protein>
<evidence type="ECO:0000313" key="4">
    <source>
        <dbReference type="Proteomes" id="UP001237642"/>
    </source>
</evidence>
<evidence type="ECO:0000313" key="3">
    <source>
        <dbReference type="EMBL" id="KAK1353857.1"/>
    </source>
</evidence>
<dbReference type="Proteomes" id="UP001237642">
    <property type="component" value="Unassembled WGS sequence"/>
</dbReference>
<accession>A0AAD8GRJ0</accession>
<sequence length="385" mass="44549">MTETTENQLTPTQSATPLVPLVSDEYTENLSQATQATQDEATQDEKVKDKRNKRRREKFKSQKERARYNKQRRKQRKEKASRPVKDKLKSTAIIPYLIFKNSVVGTGCTPLSIMMKNIINTKKKKFAMNETILNIGCADKICYYCKAHMWEFEQSQTEKRKNNQGFSLCCVDAWACIEHARLKWVLKNQNILRSDVYNNIVDSVNRGDVDASAVGKKVILPSSFTGSLRYMQQNYQDCMAVCRRFGSPDLFITFTCNPKWPKIQQFCDKIKNVTPAHRPDIMARVFKIKLDLLLEDLCRNHVLGKVIGVVYNIEFQKRDYMNETTIDSNGYPLYKRRNNGRVIMCKDVAIDNRFIVPYNRGLILKYQAHINVKLTSTLNGVIKDV</sequence>
<dbReference type="AlphaFoldDB" id="A0AAD8GRJ0"/>
<feature type="compositionally biased region" description="Basic residues" evidence="1">
    <location>
        <begin position="68"/>
        <end position="77"/>
    </location>
</feature>
<feature type="region of interest" description="Disordered" evidence="1">
    <location>
        <begin position="30"/>
        <end position="85"/>
    </location>
</feature>